<keyword evidence="1" id="KW-1133">Transmembrane helix</keyword>
<evidence type="ECO:0000313" key="2">
    <source>
        <dbReference type="EMBL" id="QWU16192.1"/>
    </source>
</evidence>
<feature type="transmembrane region" description="Helical" evidence="1">
    <location>
        <begin position="7"/>
        <end position="26"/>
    </location>
</feature>
<accession>A0A1H8THT6</accession>
<dbReference type="EMBL" id="FODH01000014">
    <property type="protein sequence ID" value="SEO90088.1"/>
    <property type="molecule type" value="Genomic_DNA"/>
</dbReference>
<organism evidence="3 4">
    <name type="scientific">Paenibacillus sophorae</name>
    <dbReference type="NCBI Taxonomy" id="1333845"/>
    <lineage>
        <taxon>Bacteria</taxon>
        <taxon>Bacillati</taxon>
        <taxon>Bacillota</taxon>
        <taxon>Bacilli</taxon>
        <taxon>Bacillales</taxon>
        <taxon>Paenibacillaceae</taxon>
        <taxon>Paenibacillus</taxon>
    </lineage>
</organism>
<keyword evidence="5" id="KW-1185">Reference proteome</keyword>
<keyword evidence="1" id="KW-0472">Membrane</keyword>
<reference evidence="3 4" key="1">
    <citation type="submission" date="2016-10" db="EMBL/GenBank/DDBJ databases">
        <authorList>
            <person name="de Groot N.N."/>
        </authorList>
    </citation>
    <scope>NUCLEOTIDE SEQUENCE [LARGE SCALE GENOMIC DNA]</scope>
    <source>
        <strain evidence="3 4">CGMCC 1.10238</strain>
    </source>
</reference>
<sequence>MGNQRNILLIIYGVLVFILGVLFVPVKKVWGPENNLTVQEVTYAPLWRLTNKSQDINGFNPIYELQTERLLYTIFIVTLIFFVIYIFLFQKKNK</sequence>
<evidence type="ECO:0000313" key="5">
    <source>
        <dbReference type="Proteomes" id="UP000683429"/>
    </source>
</evidence>
<proteinExistence type="predicted"/>
<gene>
    <name evidence="2" type="ORF">KP014_02670</name>
    <name evidence="3" type="ORF">SAMN04487895_11434</name>
</gene>
<protein>
    <submittedName>
        <fullName evidence="3">Uncharacterized protein</fullName>
    </submittedName>
</protein>
<dbReference type="RefSeq" id="WP_036601541.1">
    <property type="nucleotide sequence ID" value="NZ_CP076607.1"/>
</dbReference>
<reference evidence="2 5" key="2">
    <citation type="submission" date="2021-06" db="EMBL/GenBank/DDBJ databases">
        <title>Whole genome sequence of Paenibacillus sophorae DSM23020 for comparative genomics.</title>
        <authorList>
            <person name="Kim M.-J."/>
            <person name="Lee G."/>
            <person name="Shin J.-H."/>
        </authorList>
    </citation>
    <scope>NUCLEOTIDE SEQUENCE [LARGE SCALE GENOMIC DNA]</scope>
    <source>
        <strain evidence="2 5">DSM 23020</strain>
    </source>
</reference>
<dbReference type="OrthoDB" id="9959481at2"/>
<name>A0A1H8THT6_9BACL</name>
<evidence type="ECO:0000313" key="3">
    <source>
        <dbReference type="EMBL" id="SEO90088.1"/>
    </source>
</evidence>
<dbReference type="Proteomes" id="UP000198809">
    <property type="component" value="Unassembled WGS sequence"/>
</dbReference>
<feature type="transmembrane region" description="Helical" evidence="1">
    <location>
        <begin position="70"/>
        <end position="89"/>
    </location>
</feature>
<keyword evidence="1" id="KW-0812">Transmembrane</keyword>
<dbReference type="AlphaFoldDB" id="A0A1H8THT6"/>
<dbReference type="Proteomes" id="UP000683429">
    <property type="component" value="Chromosome"/>
</dbReference>
<evidence type="ECO:0000313" key="4">
    <source>
        <dbReference type="Proteomes" id="UP000198809"/>
    </source>
</evidence>
<evidence type="ECO:0000256" key="1">
    <source>
        <dbReference type="SAM" id="Phobius"/>
    </source>
</evidence>
<dbReference type="EMBL" id="CP076607">
    <property type="protein sequence ID" value="QWU16192.1"/>
    <property type="molecule type" value="Genomic_DNA"/>
</dbReference>